<dbReference type="Gene3D" id="1.10.10.10">
    <property type="entry name" value="Winged helix-like DNA-binding domain superfamily/Winged helix DNA-binding domain"/>
    <property type="match status" value="1"/>
</dbReference>
<protein>
    <submittedName>
        <fullName evidence="2">HTH domain-containing protein</fullName>
    </submittedName>
</protein>
<evidence type="ECO:0000313" key="3">
    <source>
        <dbReference type="Proteomes" id="UP001431181"/>
    </source>
</evidence>
<reference evidence="2" key="1">
    <citation type="submission" date="2022-11" db="EMBL/GenBank/DDBJ databases">
        <title>Marinomonas sp. nov., isolated from marine algae.</title>
        <authorList>
            <person name="Choi D.G."/>
            <person name="Kim J.M."/>
            <person name="Lee J.K."/>
            <person name="Baek J.H."/>
            <person name="Jeon C.O."/>
        </authorList>
    </citation>
    <scope>NUCLEOTIDE SEQUENCE</scope>
    <source>
        <strain evidence="2">KJ51-3</strain>
    </source>
</reference>
<evidence type="ECO:0000313" key="2">
    <source>
        <dbReference type="EMBL" id="MCW4628166.1"/>
    </source>
</evidence>
<evidence type="ECO:0000259" key="1">
    <source>
        <dbReference type="Pfam" id="PF08279"/>
    </source>
</evidence>
<dbReference type="SUPFAM" id="SSF46785">
    <property type="entry name" value="Winged helix' DNA-binding domain"/>
    <property type="match status" value="1"/>
</dbReference>
<dbReference type="PANTHER" id="PTHR34580">
    <property type="match status" value="1"/>
</dbReference>
<dbReference type="InterPro" id="IPR036388">
    <property type="entry name" value="WH-like_DNA-bd_sf"/>
</dbReference>
<comment type="caution">
    <text evidence="2">The sequence shown here is derived from an EMBL/GenBank/DDBJ whole genome shotgun (WGS) entry which is preliminary data.</text>
</comment>
<dbReference type="Proteomes" id="UP001431181">
    <property type="component" value="Unassembled WGS sequence"/>
</dbReference>
<dbReference type="PANTHER" id="PTHR34580:SF1">
    <property type="entry name" value="PROTEIN PAFC"/>
    <property type="match status" value="1"/>
</dbReference>
<dbReference type="Pfam" id="PF08279">
    <property type="entry name" value="HTH_11"/>
    <property type="match status" value="1"/>
</dbReference>
<name>A0ABT3KC97_9GAMM</name>
<sequence length="146" mass="16100">MTRANTTQRMDRLEQAHRAVKSHAALTTKMVAAELNISERTLFRDIAILRERGLPIEADKGRGGGIRLHHQWGVGRVSLGNHEIIDLLISLAMAESMGSTLFVDNIKSLRHKLMASPFGTTKTTNTPATPAYSCGRTSFSRCHGFL</sequence>
<accession>A0ABT3KC97</accession>
<proteinExistence type="predicted"/>
<keyword evidence="3" id="KW-1185">Reference proteome</keyword>
<gene>
    <name evidence="2" type="ORF">ONZ52_03705</name>
</gene>
<dbReference type="InterPro" id="IPR051534">
    <property type="entry name" value="CBASS_pafABC_assoc_protein"/>
</dbReference>
<feature type="domain" description="Helix-turn-helix type 11" evidence="1">
    <location>
        <begin position="12"/>
        <end position="63"/>
    </location>
</feature>
<dbReference type="InterPro" id="IPR036390">
    <property type="entry name" value="WH_DNA-bd_sf"/>
</dbReference>
<dbReference type="InterPro" id="IPR013196">
    <property type="entry name" value="HTH_11"/>
</dbReference>
<dbReference type="RefSeq" id="WP_265217340.1">
    <property type="nucleotide sequence ID" value="NZ_JAPEUL010000004.1"/>
</dbReference>
<organism evidence="2 3">
    <name type="scientific">Marinomonas rhodophyticola</name>
    <dbReference type="NCBI Taxonomy" id="2992803"/>
    <lineage>
        <taxon>Bacteria</taxon>
        <taxon>Pseudomonadati</taxon>
        <taxon>Pseudomonadota</taxon>
        <taxon>Gammaproteobacteria</taxon>
        <taxon>Oceanospirillales</taxon>
        <taxon>Oceanospirillaceae</taxon>
        <taxon>Marinomonas</taxon>
    </lineage>
</organism>
<dbReference type="EMBL" id="JAPEUL010000004">
    <property type="protein sequence ID" value="MCW4628166.1"/>
    <property type="molecule type" value="Genomic_DNA"/>
</dbReference>